<dbReference type="InterPro" id="IPR016032">
    <property type="entry name" value="Sig_transdc_resp-reg_C-effctor"/>
</dbReference>
<evidence type="ECO:0008006" key="4">
    <source>
        <dbReference type="Google" id="ProtNLM"/>
    </source>
</evidence>
<keyword evidence="3" id="KW-1185">Reference proteome</keyword>
<dbReference type="InterPro" id="IPR011990">
    <property type="entry name" value="TPR-like_helical_dom_sf"/>
</dbReference>
<name>A0A495EBU9_9FLAO</name>
<accession>A0A495EBU9</accession>
<evidence type="ECO:0000313" key="3">
    <source>
        <dbReference type="Proteomes" id="UP000269412"/>
    </source>
</evidence>
<keyword evidence="1" id="KW-0812">Transmembrane</keyword>
<protein>
    <recommendedName>
        <fullName evidence="4">Tetratricopeptide repeat protein</fullName>
    </recommendedName>
</protein>
<dbReference type="InterPro" id="IPR036388">
    <property type="entry name" value="WH-like_DNA-bd_sf"/>
</dbReference>
<dbReference type="SUPFAM" id="SSF48452">
    <property type="entry name" value="TPR-like"/>
    <property type="match status" value="2"/>
</dbReference>
<dbReference type="GO" id="GO:0006355">
    <property type="term" value="P:regulation of DNA-templated transcription"/>
    <property type="evidence" value="ECO:0007669"/>
    <property type="project" value="InterPro"/>
</dbReference>
<organism evidence="2 3">
    <name type="scientific">Maribacter vaceletii</name>
    <dbReference type="NCBI Taxonomy" id="1206816"/>
    <lineage>
        <taxon>Bacteria</taxon>
        <taxon>Pseudomonadati</taxon>
        <taxon>Bacteroidota</taxon>
        <taxon>Flavobacteriia</taxon>
        <taxon>Flavobacteriales</taxon>
        <taxon>Flavobacteriaceae</taxon>
        <taxon>Maribacter</taxon>
    </lineage>
</organism>
<evidence type="ECO:0000256" key="1">
    <source>
        <dbReference type="SAM" id="Phobius"/>
    </source>
</evidence>
<dbReference type="Gene3D" id="1.10.10.10">
    <property type="entry name" value="Winged helix-like DNA-binding domain superfamily/Winged helix DNA-binding domain"/>
    <property type="match status" value="1"/>
</dbReference>
<sequence length="514" mass="60010">MITFIKPKVYASISDTIPPINTTIQQSKKFIQEGYSIAHENQEKAYQHFLNGATYYKLKKDTTAYINCMLGLSEIKIRQGKFNRSFEILWDIFPKAKQNSNKNSLALLHRKLGSLYGLYGKDSLSLYHLKKSVEIVKKNNAPENLLPSSYLPLAIQCINTKKYDTALKYLDSCYLSNKKKNRLIYIDAYYGHIHTKKKDYRKANIYLKGLTSKFKERKLGFLAMVCSFNGDLKLSLKETDSAIYYYKKSLEVINTMKVHIEQKTEVLEQLATLHFKINKKAQAFNYMKSAKAISDSLFHTQSEHNKELFEIKNKYQEDLSKKEAKIIAQNKLIELKDIASFRQKLLISLLILLAAIGILTFRQRYRIKKMLYNKEKNDAILEIRNKELTANALQIIEKDHTVNELLETIKENIPQKYKSLNNKYKQSNEKLWNDFHLQFTKTNSEFYKRLLEIHSKLTPNDLKCCALIKLKFDSKEMSQILGISLHSVHMARSRVRKKLNLSREENLSNYIAMI</sequence>
<dbReference type="Gene3D" id="1.25.40.10">
    <property type="entry name" value="Tetratricopeptide repeat domain"/>
    <property type="match status" value="1"/>
</dbReference>
<dbReference type="RefSeq" id="WP_121063005.1">
    <property type="nucleotide sequence ID" value="NZ_RBIQ01000007.1"/>
</dbReference>
<keyword evidence="1" id="KW-1133">Transmembrane helix</keyword>
<dbReference type="Proteomes" id="UP000269412">
    <property type="component" value="Unassembled WGS sequence"/>
</dbReference>
<gene>
    <name evidence="2" type="ORF">CLV91_0160</name>
</gene>
<dbReference type="SUPFAM" id="SSF46894">
    <property type="entry name" value="C-terminal effector domain of the bipartite response regulators"/>
    <property type="match status" value="1"/>
</dbReference>
<keyword evidence="1" id="KW-0472">Membrane</keyword>
<comment type="caution">
    <text evidence="2">The sequence shown here is derived from an EMBL/GenBank/DDBJ whole genome shotgun (WGS) entry which is preliminary data.</text>
</comment>
<dbReference type="AlphaFoldDB" id="A0A495EBU9"/>
<dbReference type="GO" id="GO:0003677">
    <property type="term" value="F:DNA binding"/>
    <property type="evidence" value="ECO:0007669"/>
    <property type="project" value="InterPro"/>
</dbReference>
<dbReference type="OrthoDB" id="1090267at2"/>
<reference evidence="2 3" key="1">
    <citation type="submission" date="2018-10" db="EMBL/GenBank/DDBJ databases">
        <title>Genomic Encyclopedia of Archaeal and Bacterial Type Strains, Phase II (KMG-II): from individual species to whole genera.</title>
        <authorList>
            <person name="Goeker M."/>
        </authorList>
    </citation>
    <scope>NUCLEOTIDE SEQUENCE [LARGE SCALE GENOMIC DNA]</scope>
    <source>
        <strain evidence="2 3">DSM 25230</strain>
    </source>
</reference>
<feature type="transmembrane region" description="Helical" evidence="1">
    <location>
        <begin position="345"/>
        <end position="361"/>
    </location>
</feature>
<dbReference type="EMBL" id="RBIQ01000007">
    <property type="protein sequence ID" value="RKR14089.1"/>
    <property type="molecule type" value="Genomic_DNA"/>
</dbReference>
<evidence type="ECO:0000313" key="2">
    <source>
        <dbReference type="EMBL" id="RKR14089.1"/>
    </source>
</evidence>
<proteinExistence type="predicted"/>